<gene>
    <name evidence="1" type="ORF">M8009_00790</name>
</gene>
<dbReference type="Proteomes" id="UP001165369">
    <property type="component" value="Unassembled WGS sequence"/>
</dbReference>
<evidence type="ECO:0000313" key="1">
    <source>
        <dbReference type="EMBL" id="MCL7938839.1"/>
    </source>
</evidence>
<accession>A0ABT0SW00</accession>
<reference evidence="1" key="1">
    <citation type="submission" date="2022-05" db="EMBL/GenBank/DDBJ databases">
        <title>Halomonas geminus sp. nov. and Halomonas llamarensis sp. nov. isolated from high-altitude salars of the Atacama Desert.</title>
        <authorList>
            <person name="Hintersatz C."/>
            <person name="Rojas L.A."/>
            <person name="Wei T.-S."/>
            <person name="Kutschke S."/>
            <person name="Lehmann F."/>
            <person name="Jain R."/>
            <person name="Pollmann K."/>
        </authorList>
    </citation>
    <scope>NUCLEOTIDE SEQUENCE</scope>
    <source>
        <strain evidence="1">ATCH28</strain>
    </source>
</reference>
<organism evidence="1 2">
    <name type="scientific">Halomonas gemina</name>
    <dbReference type="NCBI Taxonomy" id="2945105"/>
    <lineage>
        <taxon>Bacteria</taxon>
        <taxon>Pseudomonadati</taxon>
        <taxon>Pseudomonadota</taxon>
        <taxon>Gammaproteobacteria</taxon>
        <taxon>Oceanospirillales</taxon>
        <taxon>Halomonadaceae</taxon>
        <taxon>Halomonas</taxon>
    </lineage>
</organism>
<name>A0ABT0SW00_9GAMM</name>
<comment type="caution">
    <text evidence="1">The sequence shown here is derived from an EMBL/GenBank/DDBJ whole genome shotgun (WGS) entry which is preliminary data.</text>
</comment>
<sequence length="712" mass="77042">MAKDLPLWRPLLEYEPGAVDLDFSATGVEPYVAPYEAPSAGSVDLDFWGDYSPGEPLDLRLDFAPTTYRYQPPGAGAVDLDFSGDYTAPEAGAADLAFGGEAGGTPEAATPLTINATLPSLAAYVRLEASNTLRVQATLPKTVAVVALSTDINVHRDPSHLAASGYQRAATLAAVTGDGYRQSKQRRQQTATRYQHADPARLATSAPARQLSRLDALRRGVQQQAAPLSHTAAWRYQLLPPLDRFRRVREQQGVSAWAVQGVLGRFLPHLRTGWGLAYQETERILARHWGSDWQFGEFRPLDVHGPYEQAIDPPPGVSVPPRPPEPPEEPGWPELPAFFRGSSDLNFCQRLPVGTALDVGVDPCDPDAPIVAPIQRTYLVSNSASLTLVATGQALEASAISVAIDADSWAWELRATLLGEASLKAVRDAVQPVEVEAEINGHTWRGVLDGWSRDRQWGSLPTATLSARSLAAYLGAPHAQPRSYAETQTRTAQQLAEQELPLGWTLDWQIDDWLIEPEAWHYTNRTPIEAITAIATAAGAVVQAHPSEPRLIIAPRYAAPHWAWAGETPDVTLPLDLLTRLGSEYRPSEPLNGVYVSGETTGVLALVKRTGTAADRQGEMIVDPLITRQAPARGRGIAVLSASGEQTRESLALPVATDIAGLLATGQLVRIDPDGNDWRGLVRAVSVSARLNNDALVVEQTAELERHLEETA</sequence>
<dbReference type="EMBL" id="JAMJPK010000001">
    <property type="protein sequence ID" value="MCL7938839.1"/>
    <property type="molecule type" value="Genomic_DNA"/>
</dbReference>
<dbReference type="RefSeq" id="WP_250058863.1">
    <property type="nucleotide sequence ID" value="NZ_JAMJPK010000001.1"/>
</dbReference>
<evidence type="ECO:0000313" key="2">
    <source>
        <dbReference type="Proteomes" id="UP001165369"/>
    </source>
</evidence>
<keyword evidence="2" id="KW-1185">Reference proteome</keyword>
<protein>
    <submittedName>
        <fullName evidence="1">Uncharacterized protein</fullName>
    </submittedName>
</protein>
<proteinExistence type="predicted"/>